<protein>
    <submittedName>
        <fullName evidence="2">Uncharacterized protein</fullName>
    </submittedName>
</protein>
<feature type="signal peptide" evidence="1">
    <location>
        <begin position="1"/>
        <end position="27"/>
    </location>
</feature>
<accession>A0AAN4ZPL7</accession>
<dbReference type="AlphaFoldDB" id="A0AAN4ZPL7"/>
<dbReference type="EMBL" id="BTRK01000003">
    <property type="protein sequence ID" value="GMR43704.1"/>
    <property type="molecule type" value="Genomic_DNA"/>
</dbReference>
<evidence type="ECO:0000313" key="3">
    <source>
        <dbReference type="Proteomes" id="UP001328107"/>
    </source>
</evidence>
<dbReference type="SUPFAM" id="SSF81631">
    <property type="entry name" value="PAP/OAS1 substrate-binding domain"/>
    <property type="match status" value="1"/>
</dbReference>
<comment type="caution">
    <text evidence="2">The sequence shown here is derived from an EMBL/GenBank/DDBJ whole genome shotgun (WGS) entry which is preliminary data.</text>
</comment>
<name>A0AAN4ZPL7_9BILA</name>
<keyword evidence="1" id="KW-0732">Signal</keyword>
<sequence>RHNLFGGIRRLFTAYHIYMLILHFAQAEQILPVLMDEHPQYLSSTSNWRELIAEYRSDKNVISPLHSLDDVDRWAPLLIMHLVEYYASIDFTKVIIDVGRGTTKKRSTKNLLLIEPFHDQEIGVCKVNNGAKLMNEFFDKCSDLITDRNLAFFPFGNFVSTQPIVRKHERKSEVQSEPIVSELVRKVREKSQSIVKEIEGKTREERSLKKLEEKAREKLTNIQPIVSELEGKSTEQSSWQKLADLSYGKETIVHREKMEKALIDLRGVVENADYSNKKSESKLEVVELGGFAMGTSTPSSHLFLRIPYANDSVDESTKNGKMEMRKKMRMQIQKDSELLDSLTNRLLSEGIVNENTDRGMR</sequence>
<organism evidence="2 3">
    <name type="scientific">Pristionchus mayeri</name>
    <dbReference type="NCBI Taxonomy" id="1317129"/>
    <lineage>
        <taxon>Eukaryota</taxon>
        <taxon>Metazoa</taxon>
        <taxon>Ecdysozoa</taxon>
        <taxon>Nematoda</taxon>
        <taxon>Chromadorea</taxon>
        <taxon>Rhabditida</taxon>
        <taxon>Rhabditina</taxon>
        <taxon>Diplogasteromorpha</taxon>
        <taxon>Diplogasteroidea</taxon>
        <taxon>Neodiplogasteridae</taxon>
        <taxon>Pristionchus</taxon>
    </lineage>
</organism>
<dbReference type="Proteomes" id="UP001328107">
    <property type="component" value="Unassembled WGS sequence"/>
</dbReference>
<reference evidence="3" key="1">
    <citation type="submission" date="2022-10" db="EMBL/GenBank/DDBJ databases">
        <title>Genome assembly of Pristionchus species.</title>
        <authorList>
            <person name="Yoshida K."/>
            <person name="Sommer R.J."/>
        </authorList>
    </citation>
    <scope>NUCLEOTIDE SEQUENCE [LARGE SCALE GENOMIC DNA]</scope>
    <source>
        <strain evidence="3">RS5460</strain>
    </source>
</reference>
<feature type="non-terminal residue" evidence="2">
    <location>
        <position position="361"/>
    </location>
</feature>
<feature type="chain" id="PRO_5042871546" evidence="1">
    <location>
        <begin position="28"/>
        <end position="361"/>
    </location>
</feature>
<evidence type="ECO:0000313" key="2">
    <source>
        <dbReference type="EMBL" id="GMR43704.1"/>
    </source>
</evidence>
<feature type="non-terminal residue" evidence="2">
    <location>
        <position position="1"/>
    </location>
</feature>
<keyword evidence="3" id="KW-1185">Reference proteome</keyword>
<proteinExistence type="predicted"/>
<gene>
    <name evidence="2" type="ORF">PMAYCL1PPCAC_13899</name>
</gene>
<evidence type="ECO:0000256" key="1">
    <source>
        <dbReference type="SAM" id="SignalP"/>
    </source>
</evidence>